<reference evidence="5" key="2">
    <citation type="submission" date="2012-11" db="EMBL/GenBank/DDBJ databases">
        <authorList>
            <person name="Kuo A."/>
            <person name="Curtis B.A."/>
            <person name="Tanifuji G."/>
            <person name="Burki F."/>
            <person name="Gruber A."/>
            <person name="Irimia M."/>
            <person name="Maruyama S."/>
            <person name="Arias M.C."/>
            <person name="Ball S.G."/>
            <person name="Gile G.H."/>
            <person name="Hirakawa Y."/>
            <person name="Hopkins J.F."/>
            <person name="Rensing S.A."/>
            <person name="Schmutz J."/>
            <person name="Symeonidi A."/>
            <person name="Elias M."/>
            <person name="Eveleigh R.J."/>
            <person name="Herman E.K."/>
            <person name="Klute M.J."/>
            <person name="Nakayama T."/>
            <person name="Obornik M."/>
            <person name="Reyes-Prieto A."/>
            <person name="Armbrust E.V."/>
            <person name="Aves S.J."/>
            <person name="Beiko R.G."/>
            <person name="Coutinho P."/>
            <person name="Dacks J.B."/>
            <person name="Durnford D.G."/>
            <person name="Fast N.M."/>
            <person name="Green B.R."/>
            <person name="Grisdale C."/>
            <person name="Hempe F."/>
            <person name="Henrissat B."/>
            <person name="Hoppner M.P."/>
            <person name="Ishida K.-I."/>
            <person name="Kim E."/>
            <person name="Koreny L."/>
            <person name="Kroth P.G."/>
            <person name="Liu Y."/>
            <person name="Malik S.-B."/>
            <person name="Maier U.G."/>
            <person name="McRose D."/>
            <person name="Mock T."/>
            <person name="Neilson J.A."/>
            <person name="Onodera N.T."/>
            <person name="Poole A.M."/>
            <person name="Pritham E.J."/>
            <person name="Richards T.A."/>
            <person name="Rocap G."/>
            <person name="Roy S.W."/>
            <person name="Sarai C."/>
            <person name="Schaack S."/>
            <person name="Shirato S."/>
            <person name="Slamovits C.H."/>
            <person name="Spencer D.F."/>
            <person name="Suzuki S."/>
            <person name="Worden A.Z."/>
            <person name="Zauner S."/>
            <person name="Barry K."/>
            <person name="Bell C."/>
            <person name="Bharti A.K."/>
            <person name="Crow J.A."/>
            <person name="Grimwood J."/>
            <person name="Kramer R."/>
            <person name="Lindquist E."/>
            <person name="Lucas S."/>
            <person name="Salamov A."/>
            <person name="McFadden G.I."/>
            <person name="Lane C.E."/>
            <person name="Keeling P.J."/>
            <person name="Gray M.W."/>
            <person name="Grigoriev I.V."/>
            <person name="Archibald J.M."/>
        </authorList>
    </citation>
    <scope>NUCLEOTIDE SEQUENCE</scope>
    <source>
        <strain evidence="5">CCMP2712</strain>
    </source>
</reference>
<keyword evidence="5" id="KW-1185">Reference proteome</keyword>
<dbReference type="Gene3D" id="2.60.40.150">
    <property type="entry name" value="C2 domain"/>
    <property type="match status" value="1"/>
</dbReference>
<dbReference type="CDD" id="cd00030">
    <property type="entry name" value="C2"/>
    <property type="match status" value="1"/>
</dbReference>
<evidence type="ECO:0000256" key="1">
    <source>
        <dbReference type="ARBA" id="ARBA00022723"/>
    </source>
</evidence>
<dbReference type="InterPro" id="IPR035892">
    <property type="entry name" value="C2_domain_sf"/>
</dbReference>
<proteinExistence type="predicted"/>
<sequence>MKKFVGHLNVHVISARNLVPIEPMVKVDIFGAERPSTYVILKYAGSFKTEEGNSSHHKHFSNVVKKDFNPQYNEMFQFELSEEKFDLHIEIFQQNNFSDDELVGKATIDLSQLLHGQSMELDVYLDREGSVVGTVRMLVSFNFLPLLAAAAANTRSLPPIDTSPPFSQFHRQVEDLFGIPRNER</sequence>
<name>A0A0C3U3C0_GUITC</name>
<dbReference type="InterPro" id="IPR000008">
    <property type="entry name" value="C2_dom"/>
</dbReference>
<dbReference type="SMART" id="SM00239">
    <property type="entry name" value="C2"/>
    <property type="match status" value="1"/>
</dbReference>
<dbReference type="AlphaFoldDB" id="A0A0C3U3C0"/>
<reference evidence="5" key="1">
    <citation type="journal article" date="2012" name="Nature">
        <title>Algal genomes reveal evolutionary mosaicism and the fate of nucleomorphs.</title>
        <authorList>
            <consortium name="DOE Joint Genome Institute"/>
            <person name="Curtis B.A."/>
            <person name="Tanifuji G."/>
            <person name="Burki F."/>
            <person name="Gruber A."/>
            <person name="Irimia M."/>
            <person name="Maruyama S."/>
            <person name="Arias M.C."/>
            <person name="Ball S.G."/>
            <person name="Gile G.H."/>
            <person name="Hirakawa Y."/>
            <person name="Hopkins J.F."/>
            <person name="Kuo A."/>
            <person name="Rensing S.A."/>
            <person name="Schmutz J."/>
            <person name="Symeonidi A."/>
            <person name="Elias M."/>
            <person name="Eveleigh R.J."/>
            <person name="Herman E.K."/>
            <person name="Klute M.J."/>
            <person name="Nakayama T."/>
            <person name="Obornik M."/>
            <person name="Reyes-Prieto A."/>
            <person name="Armbrust E.V."/>
            <person name="Aves S.J."/>
            <person name="Beiko R.G."/>
            <person name="Coutinho P."/>
            <person name="Dacks J.B."/>
            <person name="Durnford D.G."/>
            <person name="Fast N.M."/>
            <person name="Green B.R."/>
            <person name="Grisdale C.J."/>
            <person name="Hempel F."/>
            <person name="Henrissat B."/>
            <person name="Hoppner M.P."/>
            <person name="Ishida K."/>
            <person name="Kim E."/>
            <person name="Koreny L."/>
            <person name="Kroth P.G."/>
            <person name="Liu Y."/>
            <person name="Malik S.B."/>
            <person name="Maier U.G."/>
            <person name="McRose D."/>
            <person name="Mock T."/>
            <person name="Neilson J.A."/>
            <person name="Onodera N.T."/>
            <person name="Poole A.M."/>
            <person name="Pritham E.J."/>
            <person name="Richards T.A."/>
            <person name="Rocap G."/>
            <person name="Roy S.W."/>
            <person name="Sarai C."/>
            <person name="Schaack S."/>
            <person name="Shirato S."/>
            <person name="Slamovits C.H."/>
            <person name="Spencer D.F."/>
            <person name="Suzuki S."/>
            <person name="Worden A.Z."/>
            <person name="Zauner S."/>
            <person name="Barry K."/>
            <person name="Bell C."/>
            <person name="Bharti A.K."/>
            <person name="Crow J.A."/>
            <person name="Grimwood J."/>
            <person name="Kramer R."/>
            <person name="Lindquist E."/>
            <person name="Lucas S."/>
            <person name="Salamov A."/>
            <person name="McFadden G.I."/>
            <person name="Lane C.E."/>
            <person name="Keeling P.J."/>
            <person name="Gray M.W."/>
            <person name="Grigoriev I.V."/>
            <person name="Archibald J.M."/>
        </authorList>
    </citation>
    <scope>NUCLEOTIDE SEQUENCE</scope>
    <source>
        <strain evidence="5">CCMP2712</strain>
    </source>
</reference>
<dbReference type="GO" id="GO:0046872">
    <property type="term" value="F:metal ion binding"/>
    <property type="evidence" value="ECO:0007669"/>
    <property type="project" value="UniProtKB-KW"/>
</dbReference>
<dbReference type="PANTHER" id="PTHR46502:SF2">
    <property type="entry name" value="16 KDA PHLOEM PROTEIN 2"/>
    <property type="match status" value="1"/>
</dbReference>
<evidence type="ECO:0000313" key="5">
    <source>
        <dbReference type="Proteomes" id="UP000011087"/>
    </source>
</evidence>
<reference evidence="4" key="3">
    <citation type="submission" date="2016-03" db="UniProtKB">
        <authorList>
            <consortium name="EnsemblProtists"/>
        </authorList>
    </citation>
    <scope>IDENTIFICATION</scope>
</reference>
<dbReference type="Proteomes" id="UP000011087">
    <property type="component" value="Unassembled WGS sequence"/>
</dbReference>
<dbReference type="Pfam" id="PF00168">
    <property type="entry name" value="C2"/>
    <property type="match status" value="1"/>
</dbReference>
<keyword evidence="2" id="KW-0106">Calcium</keyword>
<evidence type="ECO:0000259" key="3">
    <source>
        <dbReference type="PROSITE" id="PS50004"/>
    </source>
</evidence>
<protein>
    <recommendedName>
        <fullName evidence="3">C2 domain-containing protein</fullName>
    </recommendedName>
</protein>
<accession>A0A0C3U3C0</accession>
<evidence type="ECO:0000313" key="4">
    <source>
        <dbReference type="EnsemblProtists" id="EKX50658"/>
    </source>
</evidence>
<keyword evidence="1" id="KW-0479">Metal-binding</keyword>
<dbReference type="EnsemblProtists" id="EKX50658">
    <property type="protein sequence ID" value="EKX50658"/>
    <property type="gene ID" value="GUITHDRAFT_151212"/>
</dbReference>
<dbReference type="PROSITE" id="PS50004">
    <property type="entry name" value="C2"/>
    <property type="match status" value="1"/>
</dbReference>
<evidence type="ECO:0000256" key="2">
    <source>
        <dbReference type="ARBA" id="ARBA00022837"/>
    </source>
</evidence>
<organism evidence="4 5">
    <name type="scientific">Guillardia theta (strain CCMP2712)</name>
    <name type="common">Cryptophyte</name>
    <dbReference type="NCBI Taxonomy" id="905079"/>
    <lineage>
        <taxon>Eukaryota</taxon>
        <taxon>Cryptophyceae</taxon>
        <taxon>Pyrenomonadales</taxon>
        <taxon>Geminigeraceae</taxon>
        <taxon>Guillardia</taxon>
    </lineage>
</organism>
<dbReference type="OMA" id="HIEIFQQ"/>
<dbReference type="PANTHER" id="PTHR46502">
    <property type="entry name" value="C2 DOMAIN-CONTAINING"/>
    <property type="match status" value="1"/>
</dbReference>
<feature type="domain" description="C2" evidence="3">
    <location>
        <begin position="1"/>
        <end position="123"/>
    </location>
</feature>
<dbReference type="SUPFAM" id="SSF49562">
    <property type="entry name" value="C2 domain (Calcium/lipid-binding domain, CaLB)"/>
    <property type="match status" value="1"/>
</dbReference>